<gene>
    <name evidence="1" type="ORF">M8818_002117</name>
</gene>
<dbReference type="EMBL" id="JAMKPW020000009">
    <property type="protein sequence ID" value="KAK8215107.1"/>
    <property type="molecule type" value="Genomic_DNA"/>
</dbReference>
<sequence length="451" mass="46041">MLRRQGWPSYLTPVRATCLIFCLLRSIVDSIHSLWPPTPQVSLSAGLRLVTTSQTLTITAVASTSLSSLLSSISSASAASSSAEASFSSSIASSISSQIFSDTTTTVDPSSTNVVTSVVSASSEPASTQLITSVVTQTPTSPGESSQAPITVVVTSVNSGAAATAVATAASTTSAAASSTSSSAASLQNNGSSNSNSGGLSTAGKTAIAVVVPVVVVALLVLAGLYLWRRRKQRKNAEEARRKEVEEYGYNPNNDPTLPAVVAADGSSEMAEDHSSGYRGWGNTAVGSNRKASTTLSGGNTQGQLSDSGSQPGGYASSPTGDQHSGDPLMHTRRETMNSDDLGALGAAPVAGSHRNDNIRRGPSNASSHYSAGAASEHSDGALPPMSQSYDYNPNALANSYGYGQAGPYGDGSYGGGGDMPVVRDVSARRNTRIEQPGNYQQGNSGIAQNF</sequence>
<evidence type="ECO:0000313" key="1">
    <source>
        <dbReference type="EMBL" id="KAK8215107.1"/>
    </source>
</evidence>
<name>A0ACC3SIB5_9PEZI</name>
<dbReference type="Proteomes" id="UP001320706">
    <property type="component" value="Unassembled WGS sequence"/>
</dbReference>
<proteinExistence type="predicted"/>
<evidence type="ECO:0000313" key="2">
    <source>
        <dbReference type="Proteomes" id="UP001320706"/>
    </source>
</evidence>
<protein>
    <submittedName>
        <fullName evidence="1">Uncharacterized protein</fullName>
    </submittedName>
</protein>
<organism evidence="1 2">
    <name type="scientific">Zalaria obscura</name>
    <dbReference type="NCBI Taxonomy" id="2024903"/>
    <lineage>
        <taxon>Eukaryota</taxon>
        <taxon>Fungi</taxon>
        <taxon>Dikarya</taxon>
        <taxon>Ascomycota</taxon>
        <taxon>Pezizomycotina</taxon>
        <taxon>Dothideomycetes</taxon>
        <taxon>Dothideomycetidae</taxon>
        <taxon>Dothideales</taxon>
        <taxon>Zalariaceae</taxon>
        <taxon>Zalaria</taxon>
    </lineage>
</organism>
<accession>A0ACC3SIB5</accession>
<keyword evidence="2" id="KW-1185">Reference proteome</keyword>
<reference evidence="1" key="1">
    <citation type="submission" date="2024-02" db="EMBL/GenBank/DDBJ databases">
        <title>Metagenome Assembled Genome of Zalaria obscura JY119.</title>
        <authorList>
            <person name="Vighnesh L."/>
            <person name="Jagadeeshwari U."/>
            <person name="Venkata Ramana C."/>
            <person name="Sasikala C."/>
        </authorList>
    </citation>
    <scope>NUCLEOTIDE SEQUENCE</scope>
    <source>
        <strain evidence="1">JY119</strain>
    </source>
</reference>
<comment type="caution">
    <text evidence="1">The sequence shown here is derived from an EMBL/GenBank/DDBJ whole genome shotgun (WGS) entry which is preliminary data.</text>
</comment>